<dbReference type="Gene3D" id="2.60.120.10">
    <property type="entry name" value="Jelly Rolls"/>
    <property type="match status" value="1"/>
</dbReference>
<dbReference type="Proteomes" id="UP000733379">
    <property type="component" value="Unassembled WGS sequence"/>
</dbReference>
<keyword evidence="2" id="KW-1185">Reference proteome</keyword>
<accession>A0ABS6B9U1</accession>
<comment type="caution">
    <text evidence="1">The sequence shown here is derived from an EMBL/GenBank/DDBJ whole genome shotgun (WGS) entry which is preliminary data.</text>
</comment>
<dbReference type="EMBL" id="JAHKNI010000018">
    <property type="protein sequence ID" value="MBU3067044.1"/>
    <property type="molecule type" value="Genomic_DNA"/>
</dbReference>
<dbReference type="SUPFAM" id="SSF51206">
    <property type="entry name" value="cAMP-binding domain-like"/>
    <property type="match status" value="1"/>
</dbReference>
<name>A0ABS6B9U1_9NOCA</name>
<evidence type="ECO:0000313" key="2">
    <source>
        <dbReference type="Proteomes" id="UP000733379"/>
    </source>
</evidence>
<proteinExistence type="predicted"/>
<evidence type="ECO:0000313" key="1">
    <source>
        <dbReference type="EMBL" id="MBU3067044.1"/>
    </source>
</evidence>
<protein>
    <submittedName>
        <fullName evidence="1">Crp/Fnr family transcriptional regulator</fullName>
    </submittedName>
</protein>
<reference evidence="1 2" key="1">
    <citation type="submission" date="2021-06" db="EMBL/GenBank/DDBJ databases">
        <title>Actinomycetes sequencing.</title>
        <authorList>
            <person name="Shan Q."/>
        </authorList>
    </citation>
    <scope>NUCLEOTIDE SEQUENCE [LARGE SCALE GENOMIC DNA]</scope>
    <source>
        <strain evidence="1 2">NEAU-G5</strain>
    </source>
</reference>
<gene>
    <name evidence="1" type="ORF">KO481_36680</name>
</gene>
<dbReference type="InterPro" id="IPR014710">
    <property type="entry name" value="RmlC-like_jellyroll"/>
</dbReference>
<sequence length="199" mass="22451">MDSAFQAFVTAMRAVASLPDEQFVRARAIFRPVGLERGAHFANAGEPADKVGFVVDGLLRAYYLTADGVDRTKSFRESGQLVCPFGASLRKQLSDLFIQALAPTRMLVTDRARFDELTMGHAGWGIVMRRLTERHFLEEDSAHRRFLVGNAEARYDEFLHEHEHLANRLSGRETASYLGITPEALSRIRDRRRRAGMPT</sequence>
<organism evidence="1 2">
    <name type="scientific">Nocardia albiluteola</name>
    <dbReference type="NCBI Taxonomy" id="2842303"/>
    <lineage>
        <taxon>Bacteria</taxon>
        <taxon>Bacillati</taxon>
        <taxon>Actinomycetota</taxon>
        <taxon>Actinomycetes</taxon>
        <taxon>Mycobacteriales</taxon>
        <taxon>Nocardiaceae</taxon>
        <taxon>Nocardia</taxon>
    </lineage>
</organism>
<dbReference type="InterPro" id="IPR018490">
    <property type="entry name" value="cNMP-bd_dom_sf"/>
</dbReference>
<dbReference type="RefSeq" id="WP_215923133.1">
    <property type="nucleotide sequence ID" value="NZ_JAHKNI010000018.1"/>
</dbReference>